<organism evidence="3 4">
    <name type="scientific">Lithohypha guttulata</name>
    <dbReference type="NCBI Taxonomy" id="1690604"/>
    <lineage>
        <taxon>Eukaryota</taxon>
        <taxon>Fungi</taxon>
        <taxon>Dikarya</taxon>
        <taxon>Ascomycota</taxon>
        <taxon>Pezizomycotina</taxon>
        <taxon>Eurotiomycetes</taxon>
        <taxon>Chaetothyriomycetidae</taxon>
        <taxon>Chaetothyriales</taxon>
        <taxon>Trichomeriaceae</taxon>
        <taxon>Lithohypha</taxon>
    </lineage>
</organism>
<evidence type="ECO:0000256" key="2">
    <source>
        <dbReference type="SAM" id="MobiDB-lite"/>
    </source>
</evidence>
<dbReference type="PANTHER" id="PTHR10300:SF14">
    <property type="entry name" value="PROTEIN SARAH"/>
    <property type="match status" value="1"/>
</dbReference>
<evidence type="ECO:0000313" key="3">
    <source>
        <dbReference type="EMBL" id="KAK5086536.1"/>
    </source>
</evidence>
<protein>
    <recommendedName>
        <fullName evidence="5">Calcineurin binding protein</fullName>
    </recommendedName>
</protein>
<feature type="region of interest" description="Disordered" evidence="2">
    <location>
        <begin position="280"/>
        <end position="309"/>
    </location>
</feature>
<dbReference type="SUPFAM" id="SSF54928">
    <property type="entry name" value="RNA-binding domain, RBD"/>
    <property type="match status" value="1"/>
</dbReference>
<dbReference type="GO" id="GO:0005634">
    <property type="term" value="C:nucleus"/>
    <property type="evidence" value="ECO:0007669"/>
    <property type="project" value="TreeGrafter"/>
</dbReference>
<dbReference type="Gene3D" id="3.30.70.330">
    <property type="match status" value="1"/>
</dbReference>
<reference evidence="3 4" key="1">
    <citation type="submission" date="2023-08" db="EMBL/GenBank/DDBJ databases">
        <title>Black Yeasts Isolated from many extreme environments.</title>
        <authorList>
            <person name="Coleine C."/>
            <person name="Stajich J.E."/>
            <person name="Selbmann L."/>
        </authorList>
    </citation>
    <scope>NUCLEOTIDE SEQUENCE [LARGE SCALE GENOMIC DNA]</scope>
    <source>
        <strain evidence="3 4">CCFEE 5910</strain>
    </source>
</reference>
<dbReference type="Proteomes" id="UP001309876">
    <property type="component" value="Unassembled WGS sequence"/>
</dbReference>
<evidence type="ECO:0008006" key="5">
    <source>
        <dbReference type="Google" id="ProtNLM"/>
    </source>
</evidence>
<evidence type="ECO:0000256" key="1">
    <source>
        <dbReference type="ARBA" id="ARBA00008209"/>
    </source>
</evidence>
<dbReference type="AlphaFoldDB" id="A0AAN7YGZ3"/>
<accession>A0AAN7YGZ3</accession>
<dbReference type="PANTHER" id="PTHR10300">
    <property type="entry name" value="CALCIPRESSIN"/>
    <property type="match status" value="1"/>
</dbReference>
<dbReference type="InterPro" id="IPR035979">
    <property type="entry name" value="RBD_domain_sf"/>
</dbReference>
<dbReference type="InterPro" id="IPR006931">
    <property type="entry name" value="Calcipressin"/>
</dbReference>
<dbReference type="GO" id="GO:0005737">
    <property type="term" value="C:cytoplasm"/>
    <property type="evidence" value="ECO:0007669"/>
    <property type="project" value="TreeGrafter"/>
</dbReference>
<proteinExistence type="inferred from homology"/>
<dbReference type="FunFam" id="3.30.70.330:FF:000503">
    <property type="entry name" value="Calcineurin binding protein, putative"/>
    <property type="match status" value="1"/>
</dbReference>
<feature type="region of interest" description="Disordered" evidence="2">
    <location>
        <begin position="1"/>
        <end position="91"/>
    </location>
</feature>
<dbReference type="InterPro" id="IPR012677">
    <property type="entry name" value="Nucleotide-bd_a/b_plait_sf"/>
</dbReference>
<dbReference type="GO" id="GO:0019722">
    <property type="term" value="P:calcium-mediated signaling"/>
    <property type="evidence" value="ECO:0007669"/>
    <property type="project" value="InterPro"/>
</dbReference>
<keyword evidence="4" id="KW-1185">Reference proteome</keyword>
<comment type="similarity">
    <text evidence="1">Belongs to the RCAN family.</text>
</comment>
<dbReference type="Pfam" id="PF04847">
    <property type="entry name" value="Calcipressin"/>
    <property type="match status" value="1"/>
</dbReference>
<dbReference type="GO" id="GO:0003676">
    <property type="term" value="F:nucleic acid binding"/>
    <property type="evidence" value="ECO:0007669"/>
    <property type="project" value="InterPro"/>
</dbReference>
<feature type="compositionally biased region" description="Polar residues" evidence="2">
    <location>
        <begin position="46"/>
        <end position="66"/>
    </location>
</feature>
<gene>
    <name evidence="3" type="ORF">LTR05_003704</name>
</gene>
<dbReference type="GO" id="GO:0008597">
    <property type="term" value="F:calcium-dependent protein serine/threonine phosphatase regulator activity"/>
    <property type="evidence" value="ECO:0007669"/>
    <property type="project" value="TreeGrafter"/>
</dbReference>
<evidence type="ECO:0000313" key="4">
    <source>
        <dbReference type="Proteomes" id="UP001309876"/>
    </source>
</evidence>
<name>A0AAN7YGZ3_9EURO</name>
<sequence>MATPKPLSEASTSKSQEQEQDIPQVQSTPVPSTQSADMSVAVQLPPIQTSGLHVSPPVSATSSPGSMSKKRSRSPLSMDLSSVPGLSSPAPPSNTLLITRLTDAKIFHPASLATIRQHINSIAPLNSFSPLKSMSRIIVSFYSEQDCIKVRQEVDATAFMPSTICKCYFGEPTPIDNEKKYLERPDAGKLFFISPPPSPPVGWESKMEDAPNKDVHADDLASKLSKLTGKIENPESPIEGHAQFTAEELAQIRTTQHRRALSGVSDDGLSPLCGTPRMRSRSSTLIYDPKVHGDSPNLPAVTLETDDGSDVELDFEAKSPMAHTQRPPLELMEE</sequence>
<feature type="compositionally biased region" description="Polar residues" evidence="2">
    <location>
        <begin position="9"/>
        <end position="37"/>
    </location>
</feature>
<dbReference type="EMBL" id="JAVRRJ010000003">
    <property type="protein sequence ID" value="KAK5086536.1"/>
    <property type="molecule type" value="Genomic_DNA"/>
</dbReference>
<comment type="caution">
    <text evidence="3">The sequence shown here is derived from an EMBL/GenBank/DDBJ whole genome shotgun (WGS) entry which is preliminary data.</text>
</comment>